<keyword evidence="1" id="KW-0812">Transmembrane</keyword>
<sequence>MYTKWTKHTGISPTIEMLPDCARHLWIYEKRVDKVLLYLFGVSYLFCHSPSFMKFFWQLQFEHPILTSVLKH</sequence>
<dbReference type="STRING" id="47427.A0A2H3CM61"/>
<accession>A0A2H3CM61</accession>
<proteinExistence type="predicted"/>
<dbReference type="InParanoid" id="A0A2H3CM61"/>
<protein>
    <submittedName>
        <fullName evidence="2">Uncharacterized protein</fullName>
    </submittedName>
</protein>
<dbReference type="Proteomes" id="UP000217790">
    <property type="component" value="Unassembled WGS sequence"/>
</dbReference>
<dbReference type="EMBL" id="KZ293711">
    <property type="protein sequence ID" value="PBK82960.1"/>
    <property type="molecule type" value="Genomic_DNA"/>
</dbReference>
<dbReference type="AlphaFoldDB" id="A0A2H3CM61"/>
<evidence type="ECO:0000313" key="2">
    <source>
        <dbReference type="EMBL" id="PBK82960.1"/>
    </source>
</evidence>
<keyword evidence="3" id="KW-1185">Reference proteome</keyword>
<gene>
    <name evidence="2" type="ORF">ARMGADRAFT_1089870</name>
</gene>
<name>A0A2H3CM61_ARMGA</name>
<feature type="transmembrane region" description="Helical" evidence="1">
    <location>
        <begin position="35"/>
        <end position="57"/>
    </location>
</feature>
<keyword evidence="1" id="KW-1133">Transmembrane helix</keyword>
<evidence type="ECO:0000313" key="3">
    <source>
        <dbReference type="Proteomes" id="UP000217790"/>
    </source>
</evidence>
<evidence type="ECO:0000256" key="1">
    <source>
        <dbReference type="SAM" id="Phobius"/>
    </source>
</evidence>
<organism evidence="2 3">
    <name type="scientific">Armillaria gallica</name>
    <name type="common">Bulbous honey fungus</name>
    <name type="synonym">Armillaria bulbosa</name>
    <dbReference type="NCBI Taxonomy" id="47427"/>
    <lineage>
        <taxon>Eukaryota</taxon>
        <taxon>Fungi</taxon>
        <taxon>Dikarya</taxon>
        <taxon>Basidiomycota</taxon>
        <taxon>Agaricomycotina</taxon>
        <taxon>Agaricomycetes</taxon>
        <taxon>Agaricomycetidae</taxon>
        <taxon>Agaricales</taxon>
        <taxon>Marasmiineae</taxon>
        <taxon>Physalacriaceae</taxon>
        <taxon>Armillaria</taxon>
    </lineage>
</organism>
<keyword evidence="1" id="KW-0472">Membrane</keyword>
<reference evidence="3" key="1">
    <citation type="journal article" date="2017" name="Nat. Ecol. Evol.">
        <title>Genome expansion and lineage-specific genetic innovations in the forest pathogenic fungi Armillaria.</title>
        <authorList>
            <person name="Sipos G."/>
            <person name="Prasanna A.N."/>
            <person name="Walter M.C."/>
            <person name="O'Connor E."/>
            <person name="Balint B."/>
            <person name="Krizsan K."/>
            <person name="Kiss B."/>
            <person name="Hess J."/>
            <person name="Varga T."/>
            <person name="Slot J."/>
            <person name="Riley R."/>
            <person name="Boka B."/>
            <person name="Rigling D."/>
            <person name="Barry K."/>
            <person name="Lee J."/>
            <person name="Mihaltcheva S."/>
            <person name="LaButti K."/>
            <person name="Lipzen A."/>
            <person name="Waldron R."/>
            <person name="Moloney N.M."/>
            <person name="Sperisen C."/>
            <person name="Kredics L."/>
            <person name="Vagvoelgyi C."/>
            <person name="Patrignani A."/>
            <person name="Fitzpatrick D."/>
            <person name="Nagy I."/>
            <person name="Doyle S."/>
            <person name="Anderson J.B."/>
            <person name="Grigoriev I.V."/>
            <person name="Gueldener U."/>
            <person name="Muensterkoetter M."/>
            <person name="Nagy L.G."/>
        </authorList>
    </citation>
    <scope>NUCLEOTIDE SEQUENCE [LARGE SCALE GENOMIC DNA]</scope>
    <source>
        <strain evidence="3">Ar21-2</strain>
    </source>
</reference>